<evidence type="ECO:0000256" key="3">
    <source>
        <dbReference type="ARBA" id="ARBA00022946"/>
    </source>
</evidence>
<dbReference type="Pfam" id="PF09057">
    <property type="entry name" value="Smac_DIABLO"/>
    <property type="match status" value="1"/>
</dbReference>
<feature type="compositionally biased region" description="Polar residues" evidence="8">
    <location>
        <begin position="266"/>
        <end position="275"/>
    </location>
</feature>
<reference evidence="9" key="2">
    <citation type="submission" date="2020-11" db="EMBL/GenBank/DDBJ databases">
        <authorList>
            <person name="McCartney M.A."/>
            <person name="Auch B."/>
            <person name="Kono T."/>
            <person name="Mallez S."/>
            <person name="Becker A."/>
            <person name="Gohl D.M."/>
            <person name="Silverstein K.A.T."/>
            <person name="Koren S."/>
            <person name="Bechman K.B."/>
            <person name="Herman A."/>
            <person name="Abrahante J.E."/>
            <person name="Garbe J."/>
        </authorList>
    </citation>
    <scope>NUCLEOTIDE SEQUENCE</scope>
    <source>
        <strain evidence="9">Duluth1</strain>
        <tissue evidence="9">Whole animal</tissue>
    </source>
</reference>
<evidence type="ECO:0000313" key="10">
    <source>
        <dbReference type="Proteomes" id="UP000828390"/>
    </source>
</evidence>
<feature type="compositionally biased region" description="Basic and acidic residues" evidence="8">
    <location>
        <begin position="252"/>
        <end position="261"/>
    </location>
</feature>
<evidence type="ECO:0000256" key="2">
    <source>
        <dbReference type="ARBA" id="ARBA00022703"/>
    </source>
</evidence>
<dbReference type="InterPro" id="IPR009062">
    <property type="entry name" value="Smac/DIABLO-like_sf"/>
</dbReference>
<evidence type="ECO:0000256" key="4">
    <source>
        <dbReference type="ARBA" id="ARBA00023128"/>
    </source>
</evidence>
<dbReference type="PANTHER" id="PTHR32247">
    <property type="entry name" value="DIABLO HOMOLOG, MITOCHONDRIAL"/>
    <property type="match status" value="1"/>
</dbReference>
<comment type="caution">
    <text evidence="9">The sequence shown here is derived from an EMBL/GenBank/DDBJ whole genome shotgun (WGS) entry which is preliminary data.</text>
</comment>
<gene>
    <name evidence="9" type="ORF">DPMN_121587</name>
</gene>
<dbReference type="Proteomes" id="UP000828390">
    <property type="component" value="Unassembled WGS sequence"/>
</dbReference>
<evidence type="ECO:0000256" key="5">
    <source>
        <dbReference type="ARBA" id="ARBA00033049"/>
    </source>
</evidence>
<dbReference type="GO" id="GO:0051402">
    <property type="term" value="P:neuron apoptotic process"/>
    <property type="evidence" value="ECO:0007669"/>
    <property type="project" value="TreeGrafter"/>
</dbReference>
<accession>A0A9D4JPK1</accession>
<dbReference type="EMBL" id="JAIWYP010000005">
    <property type="protein sequence ID" value="KAH3819845.1"/>
    <property type="molecule type" value="Genomic_DNA"/>
</dbReference>
<keyword evidence="3" id="KW-0809">Transit peptide</keyword>
<proteinExistence type="inferred from homology"/>
<dbReference type="PANTHER" id="PTHR32247:SF3">
    <property type="entry name" value="DIABLO IAP-BINDING MITOCHONDRIAL PROTEIN"/>
    <property type="match status" value="1"/>
</dbReference>
<dbReference type="SUPFAM" id="SSF46984">
    <property type="entry name" value="Smac/diablo"/>
    <property type="match status" value="1"/>
</dbReference>
<keyword evidence="2" id="KW-0053">Apoptosis</keyword>
<dbReference type="GO" id="GO:0005739">
    <property type="term" value="C:mitochondrion"/>
    <property type="evidence" value="ECO:0007669"/>
    <property type="project" value="UniProtKB-SubCell"/>
</dbReference>
<name>A0A9D4JPK1_DREPO</name>
<keyword evidence="4" id="KW-0496">Mitochondrion</keyword>
<sequence>MAAPIILRYVKKLEIHKVCSYLRSVSSCRVLPKPATLCLISVGLVTKASCATKIDLEVPDPGSLSREYLIKSSSIMASEHAMILLTQTTLALLQAEKEYKEALDALAFLLELKLQVLGDPTEEARIWDIVLEGRDLVQRTRKKRDELQMLQQCTERLVDTAAEVTYMTSAEVVAVSASEKLITVNRYLRETREASVMAEARLTETEVKTIEVEGKYAEEHKEELEEQRQKLIAEGIVVAGATKDTVNSKKGVTKDTSDSKKGYTPYDTNFKNEQSTIKDEEKDDFLEIIDKWGSTGEDKSAQDI</sequence>
<evidence type="ECO:0000313" key="9">
    <source>
        <dbReference type="EMBL" id="KAH3819845.1"/>
    </source>
</evidence>
<evidence type="ECO:0000256" key="7">
    <source>
        <dbReference type="SAM" id="Coils"/>
    </source>
</evidence>
<feature type="coiled-coil region" evidence="7">
    <location>
        <begin position="207"/>
        <end position="234"/>
    </location>
</feature>
<keyword evidence="7" id="KW-0175">Coiled coil</keyword>
<dbReference type="AlphaFoldDB" id="A0A9D4JPK1"/>
<dbReference type="InterPro" id="IPR015142">
    <property type="entry name" value="Smac_DIABLO"/>
</dbReference>
<dbReference type="OrthoDB" id="6153032at2759"/>
<organism evidence="9 10">
    <name type="scientific">Dreissena polymorpha</name>
    <name type="common">Zebra mussel</name>
    <name type="synonym">Mytilus polymorpha</name>
    <dbReference type="NCBI Taxonomy" id="45954"/>
    <lineage>
        <taxon>Eukaryota</taxon>
        <taxon>Metazoa</taxon>
        <taxon>Spiralia</taxon>
        <taxon>Lophotrochozoa</taxon>
        <taxon>Mollusca</taxon>
        <taxon>Bivalvia</taxon>
        <taxon>Autobranchia</taxon>
        <taxon>Heteroconchia</taxon>
        <taxon>Euheterodonta</taxon>
        <taxon>Imparidentia</taxon>
        <taxon>Neoheterodontei</taxon>
        <taxon>Myida</taxon>
        <taxon>Dreissenoidea</taxon>
        <taxon>Dreissenidae</taxon>
        <taxon>Dreissena</taxon>
    </lineage>
</organism>
<evidence type="ECO:0000256" key="6">
    <source>
        <dbReference type="ARBA" id="ARBA00046319"/>
    </source>
</evidence>
<dbReference type="GO" id="GO:0008631">
    <property type="term" value="P:intrinsic apoptotic signaling pathway in response to oxidative stress"/>
    <property type="evidence" value="ECO:0007669"/>
    <property type="project" value="TreeGrafter"/>
</dbReference>
<evidence type="ECO:0000256" key="8">
    <source>
        <dbReference type="SAM" id="MobiDB-lite"/>
    </source>
</evidence>
<evidence type="ECO:0000256" key="1">
    <source>
        <dbReference type="ARBA" id="ARBA00004173"/>
    </source>
</evidence>
<protein>
    <recommendedName>
        <fullName evidence="5">Direct IAP-binding protein with low pI</fullName>
    </recommendedName>
</protein>
<feature type="region of interest" description="Disordered" evidence="8">
    <location>
        <begin position="247"/>
        <end position="278"/>
    </location>
</feature>
<comment type="subcellular location">
    <subcellularLocation>
        <location evidence="1">Mitochondrion</location>
    </subcellularLocation>
</comment>
<keyword evidence="10" id="KW-1185">Reference proteome</keyword>
<reference evidence="9" key="1">
    <citation type="journal article" date="2019" name="bioRxiv">
        <title>The Genome of the Zebra Mussel, Dreissena polymorpha: A Resource for Invasive Species Research.</title>
        <authorList>
            <person name="McCartney M.A."/>
            <person name="Auch B."/>
            <person name="Kono T."/>
            <person name="Mallez S."/>
            <person name="Zhang Y."/>
            <person name="Obille A."/>
            <person name="Becker A."/>
            <person name="Abrahante J.E."/>
            <person name="Garbe J."/>
            <person name="Badalamenti J.P."/>
            <person name="Herman A."/>
            <person name="Mangelson H."/>
            <person name="Liachko I."/>
            <person name="Sullivan S."/>
            <person name="Sone E.D."/>
            <person name="Koren S."/>
            <person name="Silverstein K.A.T."/>
            <person name="Beckman K.B."/>
            <person name="Gohl D.M."/>
        </authorList>
    </citation>
    <scope>NUCLEOTIDE SEQUENCE</scope>
    <source>
        <strain evidence="9">Duluth1</strain>
        <tissue evidence="9">Whole animal</tissue>
    </source>
</reference>
<comment type="similarity">
    <text evidence="6">Belongs to the Smac/DIABLO protein family.</text>
</comment>
<dbReference type="Gene3D" id="1.20.58.70">
    <property type="match status" value="1"/>
</dbReference>